<feature type="transmembrane region" description="Helical" evidence="1">
    <location>
        <begin position="167"/>
        <end position="190"/>
    </location>
</feature>
<protein>
    <recommendedName>
        <fullName evidence="4">DUF2975 domain-containing protein</fullName>
    </recommendedName>
</protein>
<evidence type="ECO:0000313" key="3">
    <source>
        <dbReference type="Proteomes" id="UP000544110"/>
    </source>
</evidence>
<feature type="transmembrane region" description="Helical" evidence="1">
    <location>
        <begin position="129"/>
        <end position="147"/>
    </location>
</feature>
<keyword evidence="1" id="KW-0812">Transmembrane</keyword>
<sequence>MSTPTSAPQRLRRRSGRTKDPLAPLESVVTLLISVFVGSLLLIGIMAGVDVARGGPSGATVFGFGAGSTCIDTRPGESLSSRIGNLGLARIPEADGEFGTSAGSLRPSAWTVCLDDPTTVQYVVARADTLATATLFLVSMGLLVRVLRRARRDGYFHTRTCNALIDLGRFLGAYGFLAGFALEWARAAVVDAVFPQRDIGSSWDVANVDWTLVVAGLGLITVARVLAEARPRVTSQHGAGD</sequence>
<accession>A0A7Y9RSB4</accession>
<dbReference type="Proteomes" id="UP000544110">
    <property type="component" value="Unassembled WGS sequence"/>
</dbReference>
<dbReference type="EMBL" id="JACCAC010000001">
    <property type="protein sequence ID" value="NYG55717.1"/>
    <property type="molecule type" value="Genomic_DNA"/>
</dbReference>
<dbReference type="RefSeq" id="WP_179518115.1">
    <property type="nucleotide sequence ID" value="NZ_JACCAC010000001.1"/>
</dbReference>
<comment type="caution">
    <text evidence="2">The sequence shown here is derived from an EMBL/GenBank/DDBJ whole genome shotgun (WGS) entry which is preliminary data.</text>
</comment>
<evidence type="ECO:0008006" key="4">
    <source>
        <dbReference type="Google" id="ProtNLM"/>
    </source>
</evidence>
<proteinExistence type="predicted"/>
<gene>
    <name evidence="2" type="ORF">BJ989_002021</name>
</gene>
<keyword evidence="1" id="KW-0472">Membrane</keyword>
<evidence type="ECO:0000256" key="1">
    <source>
        <dbReference type="SAM" id="Phobius"/>
    </source>
</evidence>
<organism evidence="2 3">
    <name type="scientific">Nocardioides perillae</name>
    <dbReference type="NCBI Taxonomy" id="1119534"/>
    <lineage>
        <taxon>Bacteria</taxon>
        <taxon>Bacillati</taxon>
        <taxon>Actinomycetota</taxon>
        <taxon>Actinomycetes</taxon>
        <taxon>Propionibacteriales</taxon>
        <taxon>Nocardioidaceae</taxon>
        <taxon>Nocardioides</taxon>
    </lineage>
</organism>
<name>A0A7Y9RSB4_9ACTN</name>
<keyword evidence="3" id="KW-1185">Reference proteome</keyword>
<feature type="transmembrane region" description="Helical" evidence="1">
    <location>
        <begin position="21"/>
        <end position="47"/>
    </location>
</feature>
<keyword evidence="1" id="KW-1133">Transmembrane helix</keyword>
<feature type="transmembrane region" description="Helical" evidence="1">
    <location>
        <begin position="210"/>
        <end position="227"/>
    </location>
</feature>
<dbReference type="AlphaFoldDB" id="A0A7Y9RSB4"/>
<reference evidence="2 3" key="1">
    <citation type="submission" date="2020-07" db="EMBL/GenBank/DDBJ databases">
        <title>Sequencing the genomes of 1000 actinobacteria strains.</title>
        <authorList>
            <person name="Klenk H.-P."/>
        </authorList>
    </citation>
    <scope>NUCLEOTIDE SEQUENCE [LARGE SCALE GENOMIC DNA]</scope>
    <source>
        <strain evidence="2 3">DSM 24552</strain>
    </source>
</reference>
<evidence type="ECO:0000313" key="2">
    <source>
        <dbReference type="EMBL" id="NYG55717.1"/>
    </source>
</evidence>